<name>T0IXF3_9SPHN</name>
<dbReference type="RefSeq" id="WP_021234444.1">
    <property type="nucleotide sequence ID" value="NZ_ATHL01000082.1"/>
</dbReference>
<dbReference type="eggNOG" id="COG1028">
    <property type="taxonomic scope" value="Bacteria"/>
</dbReference>
<proteinExistence type="inferred from homology"/>
<dbReference type="SUPFAM" id="SSF51735">
    <property type="entry name" value="NAD(P)-binding Rossmann-fold domains"/>
    <property type="match status" value="1"/>
</dbReference>
<dbReference type="PROSITE" id="PS00061">
    <property type="entry name" value="ADH_SHORT"/>
    <property type="match status" value="1"/>
</dbReference>
<accession>T0IXF3</accession>
<evidence type="ECO:0000256" key="1">
    <source>
        <dbReference type="ARBA" id="ARBA00006484"/>
    </source>
</evidence>
<dbReference type="Proteomes" id="UP000015527">
    <property type="component" value="Unassembled WGS sequence"/>
</dbReference>
<comment type="caution">
    <text evidence="2">The sequence shown here is derived from an EMBL/GenBank/DDBJ whole genome shotgun (WGS) entry which is preliminary data.</text>
</comment>
<dbReference type="EMBL" id="ATHL01000082">
    <property type="protein sequence ID" value="EQB14319.1"/>
    <property type="molecule type" value="Genomic_DNA"/>
</dbReference>
<dbReference type="PANTHER" id="PTHR43975:SF2">
    <property type="entry name" value="EG:BACR7A4.14 PROTEIN-RELATED"/>
    <property type="match status" value="1"/>
</dbReference>
<gene>
    <name evidence="2" type="ORF">L284_13060</name>
</gene>
<dbReference type="PANTHER" id="PTHR43975">
    <property type="entry name" value="ZGC:101858"/>
    <property type="match status" value="1"/>
</dbReference>
<dbReference type="CDD" id="cd05233">
    <property type="entry name" value="SDR_c"/>
    <property type="match status" value="1"/>
</dbReference>
<dbReference type="InterPro" id="IPR020904">
    <property type="entry name" value="Sc_DH/Rdtase_CS"/>
</dbReference>
<reference evidence="2 3" key="1">
    <citation type="journal article" date="2013" name="Genome Announc.">
        <title>Genome Sequence of Novosphingobium lindaniclasticum LE124T, Isolated from a Hexachlorocyclohexane Dumpsite.</title>
        <authorList>
            <person name="Saxena A."/>
            <person name="Nayyar N."/>
            <person name="Sangwan N."/>
            <person name="Kumari R."/>
            <person name="Khurana J.P."/>
            <person name="Lal R."/>
        </authorList>
    </citation>
    <scope>NUCLEOTIDE SEQUENCE [LARGE SCALE GENOMIC DNA]</scope>
    <source>
        <strain evidence="2 3">LE124</strain>
    </source>
</reference>
<comment type="similarity">
    <text evidence="1">Belongs to the short-chain dehydrogenases/reductases (SDR) family.</text>
</comment>
<organism evidence="2 3">
    <name type="scientific">Novosphingobium lindaniclasticum LE124</name>
    <dbReference type="NCBI Taxonomy" id="1096930"/>
    <lineage>
        <taxon>Bacteria</taxon>
        <taxon>Pseudomonadati</taxon>
        <taxon>Pseudomonadota</taxon>
        <taxon>Alphaproteobacteria</taxon>
        <taxon>Sphingomonadales</taxon>
        <taxon>Sphingomonadaceae</taxon>
        <taxon>Novosphingobium</taxon>
    </lineage>
</organism>
<dbReference type="PRINTS" id="PR00080">
    <property type="entry name" value="SDRFAMILY"/>
</dbReference>
<dbReference type="PRINTS" id="PR00081">
    <property type="entry name" value="GDHRDH"/>
</dbReference>
<evidence type="ECO:0000313" key="2">
    <source>
        <dbReference type="EMBL" id="EQB14319.1"/>
    </source>
</evidence>
<dbReference type="InterPro" id="IPR036291">
    <property type="entry name" value="NAD(P)-bd_dom_sf"/>
</dbReference>
<dbReference type="AlphaFoldDB" id="T0IXF3"/>
<protein>
    <recommendedName>
        <fullName evidence="4">Short-chain dehydrogenase</fullName>
    </recommendedName>
</protein>
<dbReference type="OrthoDB" id="9789398at2"/>
<dbReference type="FunFam" id="3.40.50.720:FF:000084">
    <property type="entry name" value="Short-chain dehydrogenase reductase"/>
    <property type="match status" value="1"/>
</dbReference>
<dbReference type="Gene3D" id="3.40.50.720">
    <property type="entry name" value="NAD(P)-binding Rossmann-like Domain"/>
    <property type="match status" value="1"/>
</dbReference>
<dbReference type="PATRIC" id="fig|1096930.3.peg.2604"/>
<dbReference type="InterPro" id="IPR002347">
    <property type="entry name" value="SDR_fam"/>
</dbReference>
<sequence>MTAEFEGRTAIVTGAGSGNGRVPSIGEAIAQLLARRGASVVIADIDEQASQHTADIISDAGGNAVAVCADLTSETECEIVAKTALDRFGRIDILVNNVGIGKGSVVTDLVEADFDVAVSVNLKTAMFMAKATLPHMSAEGSVVNLSTTAVLHPTASLAYSATKAAMEALTAHIALQFGPDGIRCNTVRPGEVWTAMVDRNCPTDDAAQALQAERAKRVVLPYGGNAWDIAELVAFLAGPGARWITGQTISVDGGAPLIRPNPDWKAHHSYWKAPR</sequence>
<dbReference type="Pfam" id="PF13561">
    <property type="entry name" value="adh_short_C2"/>
    <property type="match status" value="1"/>
</dbReference>
<evidence type="ECO:0008006" key="4">
    <source>
        <dbReference type="Google" id="ProtNLM"/>
    </source>
</evidence>
<keyword evidence="3" id="KW-1185">Reference proteome</keyword>
<evidence type="ECO:0000313" key="3">
    <source>
        <dbReference type="Proteomes" id="UP000015527"/>
    </source>
</evidence>